<dbReference type="InterPro" id="IPR050553">
    <property type="entry name" value="Thioredoxin_ResA/DsbE_sf"/>
</dbReference>
<dbReference type="PANTHER" id="PTHR42852">
    <property type="entry name" value="THIOL:DISULFIDE INTERCHANGE PROTEIN DSBE"/>
    <property type="match status" value="1"/>
</dbReference>
<feature type="domain" description="Thioredoxin" evidence="2">
    <location>
        <begin position="222"/>
        <end position="360"/>
    </location>
</feature>
<gene>
    <name evidence="3" type="ORF">OJ996_18120</name>
</gene>
<dbReference type="PANTHER" id="PTHR42852:SF13">
    <property type="entry name" value="PROTEIN DIPZ"/>
    <property type="match status" value="1"/>
</dbReference>
<accession>A0ABT3G6M9</accession>
<dbReference type="Pfam" id="PF00578">
    <property type="entry name" value="AhpC-TSA"/>
    <property type="match status" value="1"/>
</dbReference>
<sequence length="360" mass="39426">MRFSLLVPLAIAATAFPAWAGTPKEAAAIREAYDRDFQIWVLKLQVAPNADERTKLAAIRPDTASASRKMWNTIQPNLAEDWTLDYAAWLLRISAGRTVQNDQGQPVPLIGDASNAIRQAVEKHHLASKNLAPLCMAAVAINDPNSLPMLQKIEAQAPDRKVQGVAALGIAMLMKNLGDESEVMRQRLTLLKKAIIESSDIEINGTSVAKLAEDELYIIRFLSKGRQAPDLVGTGSGGQPMKLSDYQGKVVILIFWRAEEGSTEQLVELGRGLRERFADKPFEVIGVNRDPVASLRGLQADGQIAWPNFSDPDNKLGAQYRVGTWPLAYVLDGQRNIHYVGPVGSFVELTAAALLNPEKK</sequence>
<dbReference type="PROSITE" id="PS51352">
    <property type="entry name" value="THIOREDOXIN_2"/>
    <property type="match status" value="1"/>
</dbReference>
<feature type="chain" id="PRO_5047215555" evidence="1">
    <location>
        <begin position="21"/>
        <end position="360"/>
    </location>
</feature>
<evidence type="ECO:0000313" key="3">
    <source>
        <dbReference type="EMBL" id="MCW1915508.1"/>
    </source>
</evidence>
<dbReference type="InterPro" id="IPR013766">
    <property type="entry name" value="Thioredoxin_domain"/>
</dbReference>
<dbReference type="EMBL" id="JAPDDR010000009">
    <property type="protein sequence ID" value="MCW1915508.1"/>
    <property type="molecule type" value="Genomic_DNA"/>
</dbReference>
<evidence type="ECO:0000256" key="1">
    <source>
        <dbReference type="SAM" id="SignalP"/>
    </source>
</evidence>
<organism evidence="3 4">
    <name type="scientific">Luteolibacter rhizosphaerae</name>
    <dbReference type="NCBI Taxonomy" id="2989719"/>
    <lineage>
        <taxon>Bacteria</taxon>
        <taxon>Pseudomonadati</taxon>
        <taxon>Verrucomicrobiota</taxon>
        <taxon>Verrucomicrobiia</taxon>
        <taxon>Verrucomicrobiales</taxon>
        <taxon>Verrucomicrobiaceae</taxon>
        <taxon>Luteolibacter</taxon>
    </lineage>
</organism>
<keyword evidence="1" id="KW-0732">Signal</keyword>
<evidence type="ECO:0000313" key="4">
    <source>
        <dbReference type="Proteomes" id="UP001165653"/>
    </source>
</evidence>
<dbReference type="SUPFAM" id="SSF52833">
    <property type="entry name" value="Thioredoxin-like"/>
    <property type="match status" value="1"/>
</dbReference>
<dbReference type="InterPro" id="IPR036249">
    <property type="entry name" value="Thioredoxin-like_sf"/>
</dbReference>
<protein>
    <submittedName>
        <fullName evidence="3">Peroxiredoxin family protein</fullName>
    </submittedName>
</protein>
<proteinExistence type="predicted"/>
<reference evidence="3" key="1">
    <citation type="submission" date="2022-10" db="EMBL/GenBank/DDBJ databases">
        <title>Luteolibacter sp. GHJ8, whole genome shotgun sequencing project.</title>
        <authorList>
            <person name="Zhao G."/>
            <person name="Shen L."/>
        </authorList>
    </citation>
    <scope>NUCLEOTIDE SEQUENCE</scope>
    <source>
        <strain evidence="3">GHJ8</strain>
    </source>
</reference>
<feature type="signal peptide" evidence="1">
    <location>
        <begin position="1"/>
        <end position="20"/>
    </location>
</feature>
<dbReference type="CDD" id="cd02966">
    <property type="entry name" value="TlpA_like_family"/>
    <property type="match status" value="1"/>
</dbReference>
<dbReference type="InterPro" id="IPR000866">
    <property type="entry name" value="AhpC/TSA"/>
</dbReference>
<dbReference type="RefSeq" id="WP_264515058.1">
    <property type="nucleotide sequence ID" value="NZ_JAPDDR010000009.1"/>
</dbReference>
<keyword evidence="4" id="KW-1185">Reference proteome</keyword>
<comment type="caution">
    <text evidence="3">The sequence shown here is derived from an EMBL/GenBank/DDBJ whole genome shotgun (WGS) entry which is preliminary data.</text>
</comment>
<dbReference type="Gene3D" id="3.40.30.10">
    <property type="entry name" value="Glutaredoxin"/>
    <property type="match status" value="1"/>
</dbReference>
<name>A0ABT3G6M9_9BACT</name>
<dbReference type="Proteomes" id="UP001165653">
    <property type="component" value="Unassembled WGS sequence"/>
</dbReference>
<evidence type="ECO:0000259" key="2">
    <source>
        <dbReference type="PROSITE" id="PS51352"/>
    </source>
</evidence>